<evidence type="ECO:0000256" key="1">
    <source>
        <dbReference type="SAM" id="MobiDB-lite"/>
    </source>
</evidence>
<evidence type="ECO:0000313" key="2">
    <source>
        <dbReference type="EMBL" id="KAJ1182493.1"/>
    </source>
</evidence>
<gene>
    <name evidence="2" type="ORF">NDU88_007683</name>
</gene>
<evidence type="ECO:0000313" key="3">
    <source>
        <dbReference type="Proteomes" id="UP001066276"/>
    </source>
</evidence>
<accession>A0AAV7U0T4</accession>
<keyword evidence="3" id="KW-1185">Reference proteome</keyword>
<organism evidence="2 3">
    <name type="scientific">Pleurodeles waltl</name>
    <name type="common">Iberian ribbed newt</name>
    <dbReference type="NCBI Taxonomy" id="8319"/>
    <lineage>
        <taxon>Eukaryota</taxon>
        <taxon>Metazoa</taxon>
        <taxon>Chordata</taxon>
        <taxon>Craniata</taxon>
        <taxon>Vertebrata</taxon>
        <taxon>Euteleostomi</taxon>
        <taxon>Amphibia</taxon>
        <taxon>Batrachia</taxon>
        <taxon>Caudata</taxon>
        <taxon>Salamandroidea</taxon>
        <taxon>Salamandridae</taxon>
        <taxon>Pleurodelinae</taxon>
        <taxon>Pleurodeles</taxon>
    </lineage>
</organism>
<dbReference type="Proteomes" id="UP001066276">
    <property type="component" value="Chromosome 3_2"/>
</dbReference>
<dbReference type="Pfam" id="PF15766">
    <property type="entry name" value="DUF4695"/>
    <property type="match status" value="1"/>
</dbReference>
<dbReference type="PANTHER" id="PTHR40250:SF1">
    <property type="entry name" value="SI:CH1073-281M9.1"/>
    <property type="match status" value="1"/>
</dbReference>
<dbReference type="EMBL" id="JANPWB010000006">
    <property type="protein sequence ID" value="KAJ1182493.1"/>
    <property type="molecule type" value="Genomic_DNA"/>
</dbReference>
<reference evidence="2" key="1">
    <citation type="journal article" date="2022" name="bioRxiv">
        <title>Sequencing and chromosome-scale assembly of the giantPleurodeles waltlgenome.</title>
        <authorList>
            <person name="Brown T."/>
            <person name="Elewa A."/>
            <person name="Iarovenko S."/>
            <person name="Subramanian E."/>
            <person name="Araus A.J."/>
            <person name="Petzold A."/>
            <person name="Susuki M."/>
            <person name="Suzuki K.-i.T."/>
            <person name="Hayashi T."/>
            <person name="Toyoda A."/>
            <person name="Oliveira C."/>
            <person name="Osipova E."/>
            <person name="Leigh N.D."/>
            <person name="Simon A."/>
            <person name="Yun M.H."/>
        </authorList>
    </citation>
    <scope>NUCLEOTIDE SEQUENCE</scope>
    <source>
        <strain evidence="2">20211129_DDA</strain>
        <tissue evidence="2">Liver</tissue>
    </source>
</reference>
<dbReference type="InterPro" id="IPR031521">
    <property type="entry name" value="DUF4695"/>
</dbReference>
<protein>
    <submittedName>
        <fullName evidence="2">Uncharacterized protein</fullName>
    </submittedName>
</protein>
<dbReference type="AlphaFoldDB" id="A0AAV7U0T4"/>
<feature type="region of interest" description="Disordered" evidence="1">
    <location>
        <begin position="88"/>
        <end position="119"/>
    </location>
</feature>
<dbReference type="PANTHER" id="PTHR40250">
    <property type="entry name" value="CHROMOSOME 11 OPEN READING FRAME 96"/>
    <property type="match status" value="1"/>
</dbReference>
<comment type="caution">
    <text evidence="2">The sequence shown here is derived from an EMBL/GenBank/DDBJ whole genome shotgun (WGS) entry which is preliminary data.</text>
</comment>
<name>A0AAV7U0T4_PLEWA</name>
<sequence>MMSRKKAEMLSMWSSYQEVMPRCTHLTQELPRPTQAKAPRSRQRPRLCRFRTLPVTCGEIQEAEEEGTSAVDEERARRSFLQSLESLRRSTQSLHPQERGDLRCCNTASLDSGDSDCGL</sequence>
<proteinExistence type="predicted"/>